<accession>A0ABX0RHX0</accession>
<dbReference type="InterPro" id="IPR023346">
    <property type="entry name" value="Lysozyme-like_dom_sf"/>
</dbReference>
<dbReference type="SUPFAM" id="SSF53955">
    <property type="entry name" value="Lysozyme-like"/>
    <property type="match status" value="1"/>
</dbReference>
<protein>
    <submittedName>
        <fullName evidence="1">Glycoside hydrolase family 19 protein</fullName>
    </submittedName>
</protein>
<dbReference type="PANTHER" id="PTHR34408:SF1">
    <property type="entry name" value="GLYCOSYL HYDROLASE FAMILY 19 DOMAIN-CONTAINING PROTEIN HI_1415"/>
    <property type="match status" value="1"/>
</dbReference>
<sequence length="208" mass="23179">MFTPNEFQKAAGISDYLRDFWFDSLLENLINFDIITPLRIAHFIAQIGYESVGFSQVEESLNYSEASLLSTFHGRITPEQASAYGRTDAHPANQKMIGNIVYSKMNGNGDIDSGDGYNYRGRGLIQTSGKGNYSALLDYLSFDVLSFPDLLCRHDMATCSAAAYWGAYRLNYYADKDDVQNITQIINGGQNGIEGRKQKLALSKSVFC</sequence>
<reference evidence="1 2" key="1">
    <citation type="journal article" date="2019" name="bioRxiv">
        <title>Bacteria contribute to plant secondary compound degradation in a generalist herbivore system.</title>
        <authorList>
            <person name="Francoeur C.B."/>
            <person name="Khadempour L."/>
            <person name="Moreira-Soto R.D."/>
            <person name="Gotting K."/>
            <person name="Book A.J."/>
            <person name="Pinto-Tomas A.A."/>
            <person name="Keefover-Ring K."/>
            <person name="Currie C.R."/>
        </authorList>
    </citation>
    <scope>NUCLEOTIDE SEQUENCE [LARGE SCALE GENOMIC DNA]</scope>
    <source>
        <strain evidence="1">Al-1710</strain>
    </source>
</reference>
<dbReference type="Proteomes" id="UP001515780">
    <property type="component" value="Unassembled WGS sequence"/>
</dbReference>
<evidence type="ECO:0000313" key="1">
    <source>
        <dbReference type="EMBL" id="NIG17250.1"/>
    </source>
</evidence>
<dbReference type="Gene3D" id="1.10.530.10">
    <property type="match status" value="1"/>
</dbReference>
<dbReference type="InterPro" id="IPR052354">
    <property type="entry name" value="Cell_Wall_Dynamics_Protein"/>
</dbReference>
<keyword evidence="1" id="KW-0378">Hydrolase</keyword>
<dbReference type="GO" id="GO:0016787">
    <property type="term" value="F:hydrolase activity"/>
    <property type="evidence" value="ECO:0007669"/>
    <property type="project" value="UniProtKB-KW"/>
</dbReference>
<gene>
    <name evidence="1" type="ORF">F3J37_00985</name>
</gene>
<evidence type="ECO:0000313" key="2">
    <source>
        <dbReference type="Proteomes" id="UP001515780"/>
    </source>
</evidence>
<organism evidence="1 2">
    <name type="scientific">Candidatus Pantoea communis</name>
    <dbReference type="NCBI Taxonomy" id="2608354"/>
    <lineage>
        <taxon>Bacteria</taxon>
        <taxon>Pseudomonadati</taxon>
        <taxon>Pseudomonadota</taxon>
        <taxon>Gammaproteobacteria</taxon>
        <taxon>Enterobacterales</taxon>
        <taxon>Erwiniaceae</taxon>
        <taxon>Pantoea</taxon>
    </lineage>
</organism>
<dbReference type="RefSeq" id="WP_166931327.1">
    <property type="nucleotide sequence ID" value="NZ_VWXC01000001.1"/>
</dbReference>
<name>A0ABX0RHX0_9GAMM</name>
<keyword evidence="2" id="KW-1185">Reference proteome</keyword>
<dbReference type="EMBL" id="VWXC01000001">
    <property type="protein sequence ID" value="NIG17250.1"/>
    <property type="molecule type" value="Genomic_DNA"/>
</dbReference>
<dbReference type="PANTHER" id="PTHR34408">
    <property type="entry name" value="FAMILY PROTEIN, PUTATIVE-RELATED"/>
    <property type="match status" value="1"/>
</dbReference>
<proteinExistence type="predicted"/>
<comment type="caution">
    <text evidence="1">The sequence shown here is derived from an EMBL/GenBank/DDBJ whole genome shotgun (WGS) entry which is preliminary data.</text>
</comment>